<accession>A0A524RQM0</accession>
<dbReference type="AlphaFoldDB" id="A0A524RQM0"/>
<evidence type="ECO:0000313" key="3">
    <source>
        <dbReference type="Proteomes" id="UP000317990"/>
    </source>
</evidence>
<reference evidence="2 3" key="1">
    <citation type="journal article" date="2019" name="mSystems">
        <title>Life at home and on the roam: Genomic adaptions reflect the dual lifestyle of an intracellular, facultative symbiont.</title>
        <authorList>
            <person name="Burgsdorf I."/>
        </authorList>
    </citation>
    <scope>NUCLEOTIDE SEQUENCE [LARGE SCALE GENOMIC DNA]</scope>
    <source>
        <strain evidence="2">277cV</strain>
    </source>
</reference>
<protein>
    <recommendedName>
        <fullName evidence="4">DUF2518 family protein</fullName>
    </recommendedName>
</protein>
<feature type="transmembrane region" description="Helical" evidence="1">
    <location>
        <begin position="6"/>
        <end position="27"/>
    </location>
</feature>
<keyword evidence="1" id="KW-0812">Transmembrane</keyword>
<feature type="transmembrane region" description="Helical" evidence="1">
    <location>
        <begin position="39"/>
        <end position="60"/>
    </location>
</feature>
<evidence type="ECO:0000313" key="2">
    <source>
        <dbReference type="EMBL" id="TGG94831.1"/>
    </source>
</evidence>
<dbReference type="Proteomes" id="UP000317990">
    <property type="component" value="Unassembled WGS sequence"/>
</dbReference>
<dbReference type="Pfam" id="PF10726">
    <property type="entry name" value="DUF2518"/>
    <property type="match status" value="1"/>
</dbReference>
<comment type="caution">
    <text evidence="2">The sequence shown here is derived from an EMBL/GenBank/DDBJ whole genome shotgun (WGS) entry which is preliminary data.</text>
</comment>
<organism evidence="2 3">
    <name type="scientific">Aphanocapsa feldmannii 277cV</name>
    <dbReference type="NCBI Taxonomy" id="2507553"/>
    <lineage>
        <taxon>Bacteria</taxon>
        <taxon>Bacillati</taxon>
        <taxon>Cyanobacteriota</taxon>
        <taxon>Cyanophyceae</taxon>
        <taxon>Oscillatoriophycideae</taxon>
        <taxon>Chroococcales</taxon>
        <taxon>Microcystaceae</taxon>
        <taxon>Aphanocapsa</taxon>
    </lineage>
</organism>
<proteinExistence type="predicted"/>
<sequence length="157" mass="16538">MVSDPLLLKAGTWLGIAAAMVLLLTLVAFRAGWGVRFRLVGVSSFTALLAISCLAFAISYEPPVQVEGALSIPVVFDNGRDLIVASSPDPIPADAVEPSLRRLALVQARRRWDSQGVLTVRLRSIRSDGEGVSRPVVLATATIPAGAGPDAIRIEPG</sequence>
<name>A0A524RQM0_9CHRO</name>
<gene>
    <name evidence="2" type="ORF">ERJ67_01655</name>
</gene>
<dbReference type="InterPro" id="IPR019664">
    <property type="entry name" value="Uncharacterised_Ycf51"/>
</dbReference>
<keyword evidence="1" id="KW-1133">Transmembrane helix</keyword>
<evidence type="ECO:0008006" key="4">
    <source>
        <dbReference type="Google" id="ProtNLM"/>
    </source>
</evidence>
<evidence type="ECO:0000256" key="1">
    <source>
        <dbReference type="SAM" id="Phobius"/>
    </source>
</evidence>
<dbReference type="EMBL" id="SRMO01000028">
    <property type="protein sequence ID" value="TGG94831.1"/>
    <property type="molecule type" value="Genomic_DNA"/>
</dbReference>
<keyword evidence="1" id="KW-0472">Membrane</keyword>